<dbReference type="HOGENOM" id="CLU_2043312_0_0_1"/>
<reference evidence="2" key="2">
    <citation type="submission" date="2025-08" db="UniProtKB">
        <authorList>
            <consortium name="Ensembl"/>
        </authorList>
    </citation>
    <scope>IDENTIFICATION</scope>
</reference>
<evidence type="ECO:0000256" key="1">
    <source>
        <dbReference type="SAM" id="MobiDB-lite"/>
    </source>
</evidence>
<name>H2Z5C3_CIOSA</name>
<evidence type="ECO:0000313" key="2">
    <source>
        <dbReference type="Ensembl" id="ENSCSAVP00000012785.1"/>
    </source>
</evidence>
<dbReference type="Ensembl" id="ENSCSAVT00000012934.1">
    <property type="protein sequence ID" value="ENSCSAVP00000012785.1"/>
    <property type="gene ID" value="ENSCSAVG00000007510.1"/>
</dbReference>
<feature type="compositionally biased region" description="Gly residues" evidence="1">
    <location>
        <begin position="48"/>
        <end position="70"/>
    </location>
</feature>
<organism evidence="2 3">
    <name type="scientific">Ciona savignyi</name>
    <name type="common">Pacific transparent sea squirt</name>
    <dbReference type="NCBI Taxonomy" id="51511"/>
    <lineage>
        <taxon>Eukaryota</taxon>
        <taxon>Metazoa</taxon>
        <taxon>Chordata</taxon>
        <taxon>Tunicata</taxon>
        <taxon>Ascidiacea</taxon>
        <taxon>Phlebobranchia</taxon>
        <taxon>Cionidae</taxon>
        <taxon>Ciona</taxon>
    </lineage>
</organism>
<sequence length="121" mass="12699">MCGDPTDGSTVVGDGCTTVGTKVWSHPRTSSRHRRNDTNSTSSRRGGATEGGTGGSNGSNTGGGGKGAGVRGVNSSWWTVGWSLCYPDRHRRMCRCYTEWGEVGYERGSGANVCACTRSCI</sequence>
<dbReference type="InParanoid" id="H2Z5C3"/>
<dbReference type="AlphaFoldDB" id="H2Z5C3"/>
<keyword evidence="3" id="KW-1185">Reference proteome</keyword>
<evidence type="ECO:0000313" key="3">
    <source>
        <dbReference type="Proteomes" id="UP000007875"/>
    </source>
</evidence>
<accession>H2Z5C3</accession>
<feature type="compositionally biased region" description="Low complexity" evidence="1">
    <location>
        <begin position="1"/>
        <end position="23"/>
    </location>
</feature>
<dbReference type="Proteomes" id="UP000007875">
    <property type="component" value="Unassembled WGS sequence"/>
</dbReference>
<proteinExistence type="predicted"/>
<protein>
    <submittedName>
        <fullName evidence="2">Uncharacterized protein</fullName>
    </submittedName>
</protein>
<reference evidence="2" key="3">
    <citation type="submission" date="2025-09" db="UniProtKB">
        <authorList>
            <consortium name="Ensembl"/>
        </authorList>
    </citation>
    <scope>IDENTIFICATION</scope>
</reference>
<reference evidence="3" key="1">
    <citation type="submission" date="2003-08" db="EMBL/GenBank/DDBJ databases">
        <authorList>
            <person name="Birren B."/>
            <person name="Nusbaum C."/>
            <person name="Abebe A."/>
            <person name="Abouelleil A."/>
            <person name="Adekoya E."/>
            <person name="Ait-zahra M."/>
            <person name="Allen N."/>
            <person name="Allen T."/>
            <person name="An P."/>
            <person name="Anderson M."/>
            <person name="Anderson S."/>
            <person name="Arachchi H."/>
            <person name="Armbruster J."/>
            <person name="Bachantsang P."/>
            <person name="Baldwin J."/>
            <person name="Barry A."/>
            <person name="Bayul T."/>
            <person name="Blitshsteyn B."/>
            <person name="Bloom T."/>
            <person name="Blye J."/>
            <person name="Boguslavskiy L."/>
            <person name="Borowsky M."/>
            <person name="Boukhgalter B."/>
            <person name="Brunache A."/>
            <person name="Butler J."/>
            <person name="Calixte N."/>
            <person name="Calvo S."/>
            <person name="Camarata J."/>
            <person name="Campo K."/>
            <person name="Chang J."/>
            <person name="Cheshatsang Y."/>
            <person name="Citroen M."/>
            <person name="Collymore A."/>
            <person name="Considine T."/>
            <person name="Cook A."/>
            <person name="Cooke P."/>
            <person name="Corum B."/>
            <person name="Cuomo C."/>
            <person name="David R."/>
            <person name="Dawoe T."/>
            <person name="Degray S."/>
            <person name="Dodge S."/>
            <person name="Dooley K."/>
            <person name="Dorje P."/>
            <person name="Dorjee K."/>
            <person name="Dorris L."/>
            <person name="Duffey N."/>
            <person name="Dupes A."/>
            <person name="Elkins T."/>
            <person name="Engels R."/>
            <person name="Erickson J."/>
            <person name="Farina A."/>
            <person name="Faro S."/>
            <person name="Ferreira P."/>
            <person name="Fischer H."/>
            <person name="Fitzgerald M."/>
            <person name="Foley K."/>
            <person name="Gage D."/>
            <person name="Galagan J."/>
            <person name="Gearin G."/>
            <person name="Gnerre S."/>
            <person name="Gnirke A."/>
            <person name="Goyette A."/>
            <person name="Graham J."/>
            <person name="Grandbois E."/>
            <person name="Gyaltsen K."/>
            <person name="Hafez N."/>
            <person name="Hagopian D."/>
            <person name="Hagos B."/>
            <person name="Hall J."/>
            <person name="Hatcher B."/>
            <person name="Heller A."/>
            <person name="Higgins H."/>
            <person name="Honan T."/>
            <person name="Horn A."/>
            <person name="Houde N."/>
            <person name="Hughes L."/>
            <person name="Hulme W."/>
            <person name="Husby E."/>
            <person name="Iliev I."/>
            <person name="Jaffe D."/>
            <person name="Jones C."/>
            <person name="Kamal M."/>
            <person name="Kamat A."/>
            <person name="Kamvysselis M."/>
            <person name="Karlsson E."/>
            <person name="Kells C."/>
            <person name="Kieu A."/>
            <person name="Kisner P."/>
            <person name="Kodira C."/>
            <person name="Kulbokas E."/>
            <person name="Labutti K."/>
            <person name="Lama D."/>
            <person name="Landers T."/>
            <person name="Leger J."/>
            <person name="Levine S."/>
            <person name="Lewis D."/>
            <person name="Lewis T."/>
            <person name="Lindblad-toh K."/>
            <person name="Liu X."/>
            <person name="Lokyitsang T."/>
            <person name="Lokyitsang Y."/>
            <person name="Lucien O."/>
            <person name="Lui A."/>
            <person name="Ma L.J."/>
            <person name="Mabbitt R."/>
            <person name="Macdonald J."/>
            <person name="Maclean C."/>
            <person name="Major J."/>
            <person name="Manning J."/>
            <person name="Marabella R."/>
            <person name="Maru K."/>
            <person name="Matthews C."/>
            <person name="Mauceli E."/>
            <person name="Mccarthy M."/>
            <person name="Mcdonough S."/>
            <person name="Mcghee T."/>
            <person name="Meldrim J."/>
            <person name="Meneus L."/>
            <person name="Mesirov J."/>
            <person name="Mihalev A."/>
            <person name="Mihova T."/>
            <person name="Mikkelsen T."/>
            <person name="Mlenga V."/>
            <person name="Moru K."/>
            <person name="Mozes J."/>
            <person name="Mulrain L."/>
            <person name="Munson G."/>
            <person name="Naylor J."/>
            <person name="Newes C."/>
            <person name="Nguyen C."/>
            <person name="Nguyen N."/>
            <person name="Nguyen T."/>
            <person name="Nicol R."/>
            <person name="Nielsen C."/>
            <person name="Nizzari M."/>
            <person name="Norbu C."/>
            <person name="Norbu N."/>
            <person name="O'donnell P."/>
            <person name="Okoawo O."/>
            <person name="O'leary S."/>
            <person name="Omotosho B."/>
            <person name="O'neill K."/>
            <person name="Osman S."/>
            <person name="Parker S."/>
            <person name="Perrin D."/>
            <person name="Phunkhang P."/>
            <person name="Piqani B."/>
            <person name="Purcell S."/>
            <person name="Rachupka T."/>
            <person name="Ramasamy U."/>
            <person name="Rameau R."/>
            <person name="Ray V."/>
            <person name="Raymond C."/>
            <person name="Retta R."/>
            <person name="Richardson S."/>
            <person name="Rise C."/>
            <person name="Rodriguez J."/>
            <person name="Rogers J."/>
            <person name="Rogov P."/>
            <person name="Rutman M."/>
            <person name="Schupbach R."/>
            <person name="Seaman C."/>
            <person name="Settipalli S."/>
            <person name="Sharpe T."/>
            <person name="Sheridan J."/>
            <person name="Sherpa N."/>
            <person name="Shi J."/>
            <person name="Smirnov S."/>
            <person name="Smith C."/>
            <person name="Sougnez C."/>
            <person name="Spencer B."/>
            <person name="Stalker J."/>
            <person name="Stange-thomann N."/>
            <person name="Stavropoulos S."/>
            <person name="Stetson K."/>
            <person name="Stone C."/>
            <person name="Stone S."/>
            <person name="Stubbs M."/>
            <person name="Talamas J."/>
            <person name="Tchuinga P."/>
            <person name="Tenzing P."/>
            <person name="Tesfaye S."/>
            <person name="Theodore J."/>
            <person name="Thoulutsang Y."/>
            <person name="Topham K."/>
            <person name="Towey S."/>
            <person name="Tsamla T."/>
            <person name="Tsomo N."/>
            <person name="Vallee D."/>
            <person name="Vassiliev H."/>
            <person name="Venkataraman V."/>
            <person name="Vinson J."/>
            <person name="Vo A."/>
            <person name="Wade C."/>
            <person name="Wang S."/>
            <person name="Wangchuk T."/>
            <person name="Wangdi T."/>
            <person name="Whittaker C."/>
            <person name="Wilkinson J."/>
            <person name="Wu Y."/>
            <person name="Wyman D."/>
            <person name="Yadav S."/>
            <person name="Yang S."/>
            <person name="Yang X."/>
            <person name="Yeager S."/>
            <person name="Yee E."/>
            <person name="Young G."/>
            <person name="Zainoun J."/>
            <person name="Zembeck L."/>
            <person name="Zimmer A."/>
            <person name="Zody M."/>
            <person name="Lander E."/>
        </authorList>
    </citation>
    <scope>NUCLEOTIDE SEQUENCE [LARGE SCALE GENOMIC DNA]</scope>
</reference>
<feature type="region of interest" description="Disordered" evidence="1">
    <location>
        <begin position="1"/>
        <end position="73"/>
    </location>
</feature>